<feature type="transmembrane region" description="Helical" evidence="1">
    <location>
        <begin position="95"/>
        <end position="128"/>
    </location>
</feature>
<organism evidence="2 3">
    <name type="scientific">Mycolicibacterium mucogenicum</name>
    <name type="common">Mycobacterium mucogenicum</name>
    <dbReference type="NCBI Taxonomy" id="56689"/>
    <lineage>
        <taxon>Bacteria</taxon>
        <taxon>Bacillati</taxon>
        <taxon>Actinomycetota</taxon>
        <taxon>Actinomycetes</taxon>
        <taxon>Mycobacteriales</taxon>
        <taxon>Mycobacteriaceae</taxon>
        <taxon>Mycolicibacterium</taxon>
    </lineage>
</organism>
<dbReference type="Proteomes" id="UP000093962">
    <property type="component" value="Unassembled WGS sequence"/>
</dbReference>
<protein>
    <submittedName>
        <fullName evidence="2">Uncharacterized protein</fullName>
    </submittedName>
</protein>
<accession>A0A1A0MM71</accession>
<comment type="caution">
    <text evidence="2">The sequence shown here is derived from an EMBL/GenBank/DDBJ whole genome shotgun (WGS) entry which is preliminary data.</text>
</comment>
<gene>
    <name evidence="2" type="ORF">A5642_22895</name>
</gene>
<keyword evidence="1" id="KW-0472">Membrane</keyword>
<proteinExistence type="predicted"/>
<feature type="transmembrane region" description="Helical" evidence="1">
    <location>
        <begin position="46"/>
        <end position="64"/>
    </location>
</feature>
<keyword evidence="1" id="KW-1133">Transmembrane helix</keyword>
<dbReference type="AlphaFoldDB" id="A0A1A0MM71"/>
<dbReference type="EMBL" id="LZSF01000159">
    <property type="protein sequence ID" value="OBA86166.1"/>
    <property type="molecule type" value="Genomic_DNA"/>
</dbReference>
<reference evidence="2 3" key="1">
    <citation type="submission" date="2016-06" db="EMBL/GenBank/DDBJ databases">
        <authorList>
            <person name="Kjaerup R.B."/>
            <person name="Dalgaard T.S."/>
            <person name="Juul-Madsen H.R."/>
        </authorList>
    </citation>
    <scope>NUCLEOTIDE SEQUENCE [LARGE SCALE GENOMIC DNA]</scope>
    <source>
        <strain evidence="2 3">1199456.5</strain>
    </source>
</reference>
<evidence type="ECO:0000313" key="3">
    <source>
        <dbReference type="Proteomes" id="UP000093962"/>
    </source>
</evidence>
<evidence type="ECO:0000313" key="2">
    <source>
        <dbReference type="EMBL" id="OBA86166.1"/>
    </source>
</evidence>
<name>A0A1A0MM71_MYCMU</name>
<sequence>MVCGTAGPAAADPCVADPATLAVTCPPEPPKTGVAGFAEKLPDLSLWHFLGVGLIAMGVIAVMANRDKSDRSQTLQPGTARAGAYRADKRSERSIGWFGIGLGTIALGYAFGGVAGLVVGGVIGGLIVLPALKTGAAADEAKTGYAQADEAWRHDVEMAKLNAQLHQPDPATTTRWASGSHRLLRRRCSSRPSL</sequence>
<keyword evidence="1" id="KW-0812">Transmembrane</keyword>
<evidence type="ECO:0000256" key="1">
    <source>
        <dbReference type="SAM" id="Phobius"/>
    </source>
</evidence>